<dbReference type="Pfam" id="PF00420">
    <property type="entry name" value="Oxidored_q2"/>
    <property type="match status" value="1"/>
</dbReference>
<feature type="transmembrane region" description="Helical" evidence="11">
    <location>
        <begin position="28"/>
        <end position="50"/>
    </location>
</feature>
<keyword evidence="6 11" id="KW-1133">Transmembrane helix</keyword>
<evidence type="ECO:0000313" key="12">
    <source>
        <dbReference type="EMBL" id="QOL00526.1"/>
    </source>
</evidence>
<comment type="subcellular location">
    <subcellularLocation>
        <location evidence="1">Membrane</location>
        <topology evidence="1">Multi-pass membrane protein</topology>
    </subcellularLocation>
</comment>
<keyword evidence="8 11" id="KW-0472">Membrane</keyword>
<dbReference type="GO" id="GO:0016020">
    <property type="term" value="C:membrane"/>
    <property type="evidence" value="ECO:0007669"/>
    <property type="project" value="UniProtKB-SubCell"/>
</dbReference>
<reference evidence="12" key="1">
    <citation type="journal article" date="2020" name="Mol. Phylogenet. Evol.">
        <title>Evolutionary rates of and selective constraints on the mitochondrial genomes of Orthoptera insects with different wing types.</title>
        <authorList>
            <person name="Chang H."/>
            <person name="Qiu Z."/>
            <person name="Yuan H."/>
            <person name="Wang X."/>
            <person name="Li X."/>
            <person name="Sun H."/>
            <person name="Guo X."/>
            <person name="Lu Y."/>
            <person name="Feng X."/>
            <person name="Majid M."/>
            <person name="Huang Y."/>
        </authorList>
    </citation>
    <scope>NUCLEOTIDE SEQUENCE</scope>
</reference>
<dbReference type="Gene3D" id="1.10.287.3510">
    <property type="match status" value="1"/>
</dbReference>
<accession>A0A7L9QCR4</accession>
<keyword evidence="12" id="KW-0496">Mitochondrion</keyword>
<comment type="similarity">
    <text evidence="2">Belongs to the complex I subunit 4L family.</text>
</comment>
<evidence type="ECO:0000256" key="6">
    <source>
        <dbReference type="ARBA" id="ARBA00022989"/>
    </source>
</evidence>
<evidence type="ECO:0000256" key="10">
    <source>
        <dbReference type="ARBA" id="ARBA00049551"/>
    </source>
</evidence>
<gene>
    <name evidence="12" type="primary">ND4L</name>
</gene>
<proteinExistence type="inferred from homology"/>
<evidence type="ECO:0000256" key="11">
    <source>
        <dbReference type="SAM" id="Phobius"/>
    </source>
</evidence>
<feature type="transmembrane region" description="Helical" evidence="11">
    <location>
        <begin position="6"/>
        <end position="21"/>
    </location>
</feature>
<evidence type="ECO:0000256" key="3">
    <source>
        <dbReference type="ARBA" id="ARBA00016612"/>
    </source>
</evidence>
<geneLocation type="mitochondrion" evidence="12"/>
<name>A0A7L9QCR4_9ORTH</name>
<keyword evidence="7" id="KW-0520">NAD</keyword>
<evidence type="ECO:0000256" key="7">
    <source>
        <dbReference type="ARBA" id="ARBA00023027"/>
    </source>
</evidence>
<dbReference type="GO" id="GO:0008137">
    <property type="term" value="F:NADH dehydrogenase (ubiquinone) activity"/>
    <property type="evidence" value="ECO:0007669"/>
    <property type="project" value="UniProtKB-EC"/>
</dbReference>
<dbReference type="InterPro" id="IPR039428">
    <property type="entry name" value="NUOK/Mnh_C1-like"/>
</dbReference>
<evidence type="ECO:0000256" key="1">
    <source>
        <dbReference type="ARBA" id="ARBA00004141"/>
    </source>
</evidence>
<keyword evidence="4 11" id="KW-0812">Transmembrane</keyword>
<comment type="catalytic activity">
    <reaction evidence="10">
        <text>a ubiquinone + NADH + 5 H(+)(in) = a ubiquinol + NAD(+) + 4 H(+)(out)</text>
        <dbReference type="Rhea" id="RHEA:29091"/>
        <dbReference type="Rhea" id="RHEA-COMP:9565"/>
        <dbReference type="Rhea" id="RHEA-COMP:9566"/>
        <dbReference type="ChEBI" id="CHEBI:15378"/>
        <dbReference type="ChEBI" id="CHEBI:16389"/>
        <dbReference type="ChEBI" id="CHEBI:17976"/>
        <dbReference type="ChEBI" id="CHEBI:57540"/>
        <dbReference type="ChEBI" id="CHEBI:57945"/>
        <dbReference type="EC" id="7.1.1.2"/>
    </reaction>
</comment>
<dbReference type="EMBL" id="MK903556">
    <property type="protein sequence ID" value="QOL00526.1"/>
    <property type="molecule type" value="Genomic_DNA"/>
</dbReference>
<evidence type="ECO:0000256" key="4">
    <source>
        <dbReference type="ARBA" id="ARBA00022692"/>
    </source>
</evidence>
<feature type="transmembrane region" description="Helical" evidence="11">
    <location>
        <begin position="56"/>
        <end position="81"/>
    </location>
</feature>
<protein>
    <recommendedName>
        <fullName evidence="3">NADH-ubiquinone oxidoreductase chain 4L</fullName>
    </recommendedName>
    <alternativeName>
        <fullName evidence="9">NADH dehydrogenase subunit 4L</fullName>
    </alternativeName>
</protein>
<evidence type="ECO:0000256" key="5">
    <source>
        <dbReference type="ARBA" id="ARBA00022967"/>
    </source>
</evidence>
<keyword evidence="5" id="KW-1278">Translocase</keyword>
<sequence length="97" mass="11542">MFMFYLFTSLLVYFACVYVFFSNRKLLLLVMLSLVFIVFSLFMLIVIFLIEFDYDCFFLLFFWFFSDCEVALGLSILVTMIRCHGKEFLNSFSSSLC</sequence>
<dbReference type="AlphaFoldDB" id="A0A7L9QCR4"/>
<evidence type="ECO:0000256" key="2">
    <source>
        <dbReference type="ARBA" id="ARBA00010519"/>
    </source>
</evidence>
<evidence type="ECO:0000256" key="8">
    <source>
        <dbReference type="ARBA" id="ARBA00023136"/>
    </source>
</evidence>
<evidence type="ECO:0000256" key="9">
    <source>
        <dbReference type="ARBA" id="ARBA00031586"/>
    </source>
</evidence>
<organism evidence="12">
    <name type="scientific">Rhinopodisma eminifrontus</name>
    <dbReference type="NCBI Taxonomy" id="2728163"/>
    <lineage>
        <taxon>Eukaryota</taxon>
        <taxon>Metazoa</taxon>
        <taxon>Ecdysozoa</taxon>
        <taxon>Arthropoda</taxon>
        <taxon>Hexapoda</taxon>
        <taxon>Insecta</taxon>
        <taxon>Pterygota</taxon>
        <taxon>Neoptera</taxon>
        <taxon>Polyneoptera</taxon>
        <taxon>Orthoptera</taxon>
        <taxon>Caelifera</taxon>
        <taxon>Acrididea</taxon>
        <taxon>Acridomorpha</taxon>
        <taxon>Acridoidea</taxon>
        <taxon>Acrididae</taxon>
        <taxon>Melanoplinae</taxon>
        <taxon>Podismini</taxon>
        <taxon>Rhinopodisma</taxon>
    </lineage>
</organism>